<dbReference type="Proteomes" id="UP000011690">
    <property type="component" value="Unassembled WGS sequence"/>
</dbReference>
<proteinExistence type="predicted"/>
<name>L9WSU8_9EURY</name>
<dbReference type="AlphaFoldDB" id="L9WSU8"/>
<dbReference type="PATRIC" id="fig|1227500.6.peg.747"/>
<dbReference type="Pfam" id="PF07282">
    <property type="entry name" value="Cas12f1-like_TNB"/>
    <property type="match status" value="1"/>
</dbReference>
<evidence type="ECO:0000256" key="1">
    <source>
        <dbReference type="ARBA" id="ARBA00023125"/>
    </source>
</evidence>
<evidence type="ECO:0000259" key="2">
    <source>
        <dbReference type="Pfam" id="PF07282"/>
    </source>
</evidence>
<keyword evidence="4" id="KW-1185">Reference proteome</keyword>
<dbReference type="eggNOG" id="arCOG00679">
    <property type="taxonomic scope" value="Archaea"/>
</dbReference>
<dbReference type="STRING" id="1227500.C494_03660"/>
<evidence type="ECO:0000313" key="3">
    <source>
        <dbReference type="EMBL" id="ELY51408.1"/>
    </source>
</evidence>
<dbReference type="GO" id="GO:0003677">
    <property type="term" value="F:DNA binding"/>
    <property type="evidence" value="ECO:0007669"/>
    <property type="project" value="UniProtKB-KW"/>
</dbReference>
<sequence>MFEDLTHIRENIPDATWQHQWAFRRLYGYVEYKADEHGLEVVQVDPRNTSKRCSTCGFTHDENRHQESFECQQCGYENHADYNAAKNIGLQYLRRRQNAGDGGAPVDVRLNRGTLNVSGDYVPPASVEA</sequence>
<accession>L9WSU8</accession>
<gene>
    <name evidence="3" type="ORF">C494_03660</name>
</gene>
<organism evidence="3 4">
    <name type="scientific">Natronorubrum bangense JCM 10635</name>
    <dbReference type="NCBI Taxonomy" id="1227500"/>
    <lineage>
        <taxon>Archaea</taxon>
        <taxon>Methanobacteriati</taxon>
        <taxon>Methanobacteriota</taxon>
        <taxon>Stenosarchaea group</taxon>
        <taxon>Halobacteria</taxon>
        <taxon>Halobacteriales</taxon>
        <taxon>Natrialbaceae</taxon>
        <taxon>Natronorubrum</taxon>
    </lineage>
</organism>
<reference evidence="3 4" key="1">
    <citation type="journal article" date="2014" name="PLoS Genet.">
        <title>Phylogenetically driven sequencing of extremely halophilic archaea reveals strategies for static and dynamic osmo-response.</title>
        <authorList>
            <person name="Becker E.A."/>
            <person name="Seitzer P.M."/>
            <person name="Tritt A."/>
            <person name="Larsen D."/>
            <person name="Krusor M."/>
            <person name="Yao A.I."/>
            <person name="Wu D."/>
            <person name="Madern D."/>
            <person name="Eisen J.A."/>
            <person name="Darling A.E."/>
            <person name="Facciotti M.T."/>
        </authorList>
    </citation>
    <scope>NUCLEOTIDE SEQUENCE [LARGE SCALE GENOMIC DNA]</scope>
    <source>
        <strain evidence="3 4">JCM 10635</strain>
    </source>
</reference>
<feature type="domain" description="Cas12f1-like TNB" evidence="2">
    <location>
        <begin position="23"/>
        <end position="88"/>
    </location>
</feature>
<dbReference type="InterPro" id="IPR010095">
    <property type="entry name" value="Cas12f1-like_TNB"/>
</dbReference>
<protein>
    <submittedName>
        <fullName evidence="3">Transposase, IS605 OrfB family protein</fullName>
    </submittedName>
</protein>
<dbReference type="EMBL" id="AOHY01000008">
    <property type="protein sequence ID" value="ELY51408.1"/>
    <property type="molecule type" value="Genomic_DNA"/>
</dbReference>
<keyword evidence="1" id="KW-0238">DNA-binding</keyword>
<evidence type="ECO:0000313" key="4">
    <source>
        <dbReference type="Proteomes" id="UP000011690"/>
    </source>
</evidence>
<comment type="caution">
    <text evidence="3">The sequence shown here is derived from an EMBL/GenBank/DDBJ whole genome shotgun (WGS) entry which is preliminary data.</text>
</comment>